<dbReference type="InterPro" id="IPR050109">
    <property type="entry name" value="HTH-type_TetR-like_transc_reg"/>
</dbReference>
<dbReference type="InterPro" id="IPR036271">
    <property type="entry name" value="Tet_transcr_reg_TetR-rel_C_sf"/>
</dbReference>
<dbReference type="Gene3D" id="1.10.357.10">
    <property type="entry name" value="Tetracycline Repressor, domain 2"/>
    <property type="match status" value="1"/>
</dbReference>
<dbReference type="AlphaFoldDB" id="A0A848KER6"/>
<name>A0A848KER6_9NOCA</name>
<evidence type="ECO:0000256" key="1">
    <source>
        <dbReference type="ARBA" id="ARBA00023015"/>
    </source>
</evidence>
<comment type="caution">
    <text evidence="6">The sequence shown here is derived from an EMBL/GenBank/DDBJ whole genome shotgun (WGS) entry which is preliminary data.</text>
</comment>
<dbReference type="PRINTS" id="PR00455">
    <property type="entry name" value="HTHTETR"/>
</dbReference>
<keyword evidence="2 4" id="KW-0238">DNA-binding</keyword>
<evidence type="ECO:0000256" key="3">
    <source>
        <dbReference type="ARBA" id="ARBA00023163"/>
    </source>
</evidence>
<accession>A0A848KER6</accession>
<dbReference type="PANTHER" id="PTHR30055">
    <property type="entry name" value="HTH-TYPE TRANSCRIPTIONAL REGULATOR RUTR"/>
    <property type="match status" value="1"/>
</dbReference>
<dbReference type="PANTHER" id="PTHR30055:SF234">
    <property type="entry name" value="HTH-TYPE TRANSCRIPTIONAL REGULATOR BETI"/>
    <property type="match status" value="1"/>
</dbReference>
<keyword evidence="3" id="KW-0804">Transcription</keyword>
<evidence type="ECO:0000256" key="2">
    <source>
        <dbReference type="ARBA" id="ARBA00023125"/>
    </source>
</evidence>
<dbReference type="Proteomes" id="UP000535543">
    <property type="component" value="Unassembled WGS sequence"/>
</dbReference>
<feature type="domain" description="HTH tetR-type" evidence="5">
    <location>
        <begin position="43"/>
        <end position="103"/>
    </location>
</feature>
<dbReference type="InterPro" id="IPR009057">
    <property type="entry name" value="Homeodomain-like_sf"/>
</dbReference>
<gene>
    <name evidence="6" type="ORF">FGL95_05370</name>
</gene>
<proteinExistence type="predicted"/>
<dbReference type="EMBL" id="VCQU01000001">
    <property type="protein sequence ID" value="NMN94467.1"/>
    <property type="molecule type" value="Genomic_DNA"/>
</dbReference>
<sequence>MPENPAPMITTLCMASHFRCVEYLDAQSILRRMARLTRTASQARTRQLVIEAATELFLRDGFRTTSLEQIAEAAGFTRGAVYSNFANKTEMGIAVIDALYQREEHRAIAEVEAVAAQGPQAWFTALADWAQGSFGDPRWARLEIEVAAFSNGDGKLRAATAARQKRIRARGAELVADLCRSAGYEPPADLDTLSLGIVSLALGLGMQRASDPEISGAAFGSILALMFAPLTRHVAVESLP</sequence>
<dbReference type="SUPFAM" id="SSF48498">
    <property type="entry name" value="Tetracyclin repressor-like, C-terminal domain"/>
    <property type="match status" value="1"/>
</dbReference>
<dbReference type="SUPFAM" id="SSF46689">
    <property type="entry name" value="Homeodomain-like"/>
    <property type="match status" value="1"/>
</dbReference>
<dbReference type="GO" id="GO:0000976">
    <property type="term" value="F:transcription cis-regulatory region binding"/>
    <property type="evidence" value="ECO:0007669"/>
    <property type="project" value="TreeGrafter"/>
</dbReference>
<dbReference type="InterPro" id="IPR001647">
    <property type="entry name" value="HTH_TetR"/>
</dbReference>
<reference evidence="6 7" key="1">
    <citation type="submission" date="2019-05" db="EMBL/GenBank/DDBJ databases">
        <authorList>
            <person name="Lee S.D."/>
        </authorList>
    </citation>
    <scope>NUCLEOTIDE SEQUENCE [LARGE SCALE GENOMIC DNA]</scope>
    <source>
        <strain evidence="6 7">YC2-7</strain>
    </source>
</reference>
<feature type="DNA-binding region" description="H-T-H motif" evidence="4">
    <location>
        <begin position="66"/>
        <end position="85"/>
    </location>
</feature>
<keyword evidence="1" id="KW-0805">Transcription regulation</keyword>
<organism evidence="6 7">
    <name type="scientific">Antrihabitans stalactiti</name>
    <dbReference type="NCBI Taxonomy" id="2584121"/>
    <lineage>
        <taxon>Bacteria</taxon>
        <taxon>Bacillati</taxon>
        <taxon>Actinomycetota</taxon>
        <taxon>Actinomycetes</taxon>
        <taxon>Mycobacteriales</taxon>
        <taxon>Nocardiaceae</taxon>
        <taxon>Antrihabitans</taxon>
    </lineage>
</organism>
<dbReference type="GO" id="GO:0003700">
    <property type="term" value="F:DNA-binding transcription factor activity"/>
    <property type="evidence" value="ECO:0007669"/>
    <property type="project" value="TreeGrafter"/>
</dbReference>
<protein>
    <submittedName>
        <fullName evidence="6">TetR family transcriptional regulator</fullName>
    </submittedName>
</protein>
<keyword evidence="7" id="KW-1185">Reference proteome</keyword>
<dbReference type="PROSITE" id="PS50977">
    <property type="entry name" value="HTH_TETR_2"/>
    <property type="match status" value="1"/>
</dbReference>
<evidence type="ECO:0000313" key="7">
    <source>
        <dbReference type="Proteomes" id="UP000535543"/>
    </source>
</evidence>
<evidence type="ECO:0000313" key="6">
    <source>
        <dbReference type="EMBL" id="NMN94467.1"/>
    </source>
</evidence>
<evidence type="ECO:0000259" key="5">
    <source>
        <dbReference type="PROSITE" id="PS50977"/>
    </source>
</evidence>
<evidence type="ECO:0000256" key="4">
    <source>
        <dbReference type="PROSITE-ProRule" id="PRU00335"/>
    </source>
</evidence>
<reference evidence="6 7" key="2">
    <citation type="submission" date="2020-06" db="EMBL/GenBank/DDBJ databases">
        <title>Antribacter stalactiti gen. nov., sp. nov., a new member of the family Nacardiaceae isolated from a cave.</title>
        <authorList>
            <person name="Kim I.S."/>
        </authorList>
    </citation>
    <scope>NUCLEOTIDE SEQUENCE [LARGE SCALE GENOMIC DNA]</scope>
    <source>
        <strain evidence="6 7">YC2-7</strain>
    </source>
</reference>
<dbReference type="Pfam" id="PF00440">
    <property type="entry name" value="TetR_N"/>
    <property type="match status" value="1"/>
</dbReference>